<evidence type="ECO:0000256" key="1">
    <source>
        <dbReference type="ARBA" id="ARBA00006734"/>
    </source>
</evidence>
<evidence type="ECO:0000256" key="3">
    <source>
        <dbReference type="ARBA" id="ARBA00022679"/>
    </source>
</evidence>
<dbReference type="GO" id="GO:0097354">
    <property type="term" value="P:prenylation"/>
    <property type="evidence" value="ECO:0007669"/>
    <property type="project" value="UniProtKB-UniRule"/>
</dbReference>
<comment type="function">
    <text evidence="6">Catalyzes the transfer of a geranyl-geranyl moiety from geranyl-geranyl pyrophosphate to cysteines occuring in specific C-terminal amino acid sequences.</text>
</comment>
<dbReference type="GO" id="GO:0005968">
    <property type="term" value="C:Rab-protein geranylgeranyltransferase complex"/>
    <property type="evidence" value="ECO:0007669"/>
    <property type="project" value="TreeGrafter"/>
</dbReference>
<evidence type="ECO:0000256" key="6">
    <source>
        <dbReference type="RuleBase" id="RU367120"/>
    </source>
</evidence>
<evidence type="ECO:0000256" key="2">
    <source>
        <dbReference type="ARBA" id="ARBA00022602"/>
    </source>
</evidence>
<organism evidence="7">
    <name type="scientific">Eutreptiella gymnastica</name>
    <dbReference type="NCBI Taxonomy" id="73025"/>
    <lineage>
        <taxon>Eukaryota</taxon>
        <taxon>Discoba</taxon>
        <taxon>Euglenozoa</taxon>
        <taxon>Euglenida</taxon>
        <taxon>Spirocuta</taxon>
        <taxon>Euglenophyceae</taxon>
        <taxon>Eutreptiales</taxon>
        <taxon>Eutreptiaceae</taxon>
        <taxon>Eutreptiella</taxon>
    </lineage>
</organism>
<dbReference type="EMBL" id="HBGA01079291">
    <property type="protein sequence ID" value="CAD9018479.1"/>
    <property type="molecule type" value="Transcribed_RNA"/>
</dbReference>
<comment type="similarity">
    <text evidence="1 6">Belongs to the protein prenyltransferase subunit alpha family.</text>
</comment>
<dbReference type="EC" id="2.5.1.60" evidence="6"/>
<dbReference type="InterPro" id="IPR002088">
    <property type="entry name" value="Prenyl_trans_a"/>
</dbReference>
<evidence type="ECO:0000256" key="5">
    <source>
        <dbReference type="ARBA" id="ARBA00047658"/>
    </source>
</evidence>
<name>A0A7S1IPR6_9EUGL</name>
<keyword evidence="4" id="KW-0677">Repeat</keyword>
<protein>
    <recommendedName>
        <fullName evidence="6">Geranylgeranyl transferase type-2 subunit alpha</fullName>
        <ecNumber evidence="6">2.5.1.60</ecNumber>
    </recommendedName>
    <alternativeName>
        <fullName evidence="6">Geranylgeranyl transferase type II subunit alpha</fullName>
    </alternativeName>
</protein>
<proteinExistence type="inferred from homology"/>
<dbReference type="PANTHER" id="PTHR11129">
    <property type="entry name" value="PROTEIN FARNESYLTRANSFERASE ALPHA SUBUNIT/RAB GERANYLGERANYL TRANSFERASE ALPHA SUBUNIT"/>
    <property type="match status" value="1"/>
</dbReference>
<keyword evidence="2 6" id="KW-0637">Prenyltransferase</keyword>
<evidence type="ECO:0000313" key="7">
    <source>
        <dbReference type="EMBL" id="CAD9018479.1"/>
    </source>
</evidence>
<dbReference type="Pfam" id="PF01239">
    <property type="entry name" value="PPTA"/>
    <property type="match status" value="3"/>
</dbReference>
<dbReference type="AlphaFoldDB" id="A0A7S1IPR6"/>
<comment type="catalytic activity">
    <reaction evidence="5 6">
        <text>geranylgeranyl diphosphate + L-cysteinyl-[protein] = S-geranylgeranyl-L-cysteinyl-[protein] + diphosphate</text>
        <dbReference type="Rhea" id="RHEA:21240"/>
        <dbReference type="Rhea" id="RHEA-COMP:10131"/>
        <dbReference type="Rhea" id="RHEA-COMP:11537"/>
        <dbReference type="ChEBI" id="CHEBI:29950"/>
        <dbReference type="ChEBI" id="CHEBI:33019"/>
        <dbReference type="ChEBI" id="CHEBI:57533"/>
        <dbReference type="ChEBI" id="CHEBI:86021"/>
        <dbReference type="EC" id="2.5.1.60"/>
    </reaction>
</comment>
<dbReference type="SUPFAM" id="SSF48439">
    <property type="entry name" value="Protein prenylyltransferase"/>
    <property type="match status" value="1"/>
</dbReference>
<dbReference type="PANTHER" id="PTHR11129:SF2">
    <property type="entry name" value="GERANYLGERANYL TRANSFERASE TYPE-2 SUBUNIT ALPHA"/>
    <property type="match status" value="1"/>
</dbReference>
<dbReference type="GO" id="GO:0004663">
    <property type="term" value="F:Rab geranylgeranyltransferase activity"/>
    <property type="evidence" value="ECO:0007669"/>
    <property type="project" value="UniProtKB-UniRule"/>
</dbReference>
<sequence>MFWGAEMHDRKKVPKETLDAAQRQQVLNKIAAYKALVAGCFERRKQGDFSREALKQLDKLQMINPELYSMYNYRKEILAALLGDLDEQGKAELVKNELLFNAKVITERDHKSYCTWYHRKWVVQQASTPDVLESEMRLCAKGLNVDERNFHCWGYRRWVAGLLAGHGQWSEDKEMEYNYQKIEQNFSNYSAWHNRALILDKESDGEKLSDEFELVSQAMYTDSGDQSAWIYGKWLNKKLPPDEAQSKQEEVCQELLEDTPDAKWPLYTLAELSEGTRAVETARGHYSKLIECDPQHAEYYKWRQARLDAT</sequence>
<dbReference type="PROSITE" id="PS51147">
    <property type="entry name" value="PFTA"/>
    <property type="match status" value="3"/>
</dbReference>
<accession>A0A7S1IPR6</accession>
<gene>
    <name evidence="7" type="ORF">EGYM00392_LOCUS29589</name>
</gene>
<keyword evidence="3 6" id="KW-0808">Transferase</keyword>
<dbReference type="Gene3D" id="1.25.40.120">
    <property type="entry name" value="Protein prenylyltransferase"/>
    <property type="match status" value="1"/>
</dbReference>
<evidence type="ECO:0000256" key="4">
    <source>
        <dbReference type="ARBA" id="ARBA00022737"/>
    </source>
</evidence>
<reference evidence="7" key="1">
    <citation type="submission" date="2021-01" db="EMBL/GenBank/DDBJ databases">
        <authorList>
            <person name="Corre E."/>
            <person name="Pelletier E."/>
            <person name="Niang G."/>
            <person name="Scheremetjew M."/>
            <person name="Finn R."/>
            <person name="Kale V."/>
            <person name="Holt S."/>
            <person name="Cochrane G."/>
            <person name="Meng A."/>
            <person name="Brown T."/>
            <person name="Cohen L."/>
        </authorList>
    </citation>
    <scope>NUCLEOTIDE SEQUENCE</scope>
    <source>
        <strain evidence="7">NIES-381</strain>
    </source>
</reference>